<feature type="domain" description="MBG" evidence="2">
    <location>
        <begin position="1023"/>
        <end position="1090"/>
    </location>
</feature>
<dbReference type="Pfam" id="PF13585">
    <property type="entry name" value="CHU_C"/>
    <property type="match status" value="1"/>
</dbReference>
<feature type="domain" description="Cadherin-like beta-sandwich-like" evidence="1">
    <location>
        <begin position="1108"/>
        <end position="1198"/>
    </location>
</feature>
<dbReference type="Gene3D" id="2.60.40.2340">
    <property type="match status" value="1"/>
</dbReference>
<name>A0A4Q5LQE7_9SPHI</name>
<dbReference type="Gene3D" id="2.120.10.30">
    <property type="entry name" value="TolB, C-terminal domain"/>
    <property type="match status" value="1"/>
</dbReference>
<dbReference type="InterPro" id="IPR025883">
    <property type="entry name" value="Cadherin-like_domain"/>
</dbReference>
<accession>A0A4Q5LQE7</accession>
<feature type="domain" description="Cadherin-like beta-sandwich-like" evidence="1">
    <location>
        <begin position="1210"/>
        <end position="1295"/>
    </location>
</feature>
<evidence type="ECO:0008006" key="5">
    <source>
        <dbReference type="Google" id="ProtNLM"/>
    </source>
</evidence>
<keyword evidence="4" id="KW-1185">Reference proteome</keyword>
<evidence type="ECO:0000313" key="4">
    <source>
        <dbReference type="Proteomes" id="UP000293331"/>
    </source>
</evidence>
<feature type="domain" description="Cadherin-like beta-sandwich-like" evidence="1">
    <location>
        <begin position="1808"/>
        <end position="1899"/>
    </location>
</feature>
<feature type="domain" description="MBG" evidence="2">
    <location>
        <begin position="707"/>
        <end position="779"/>
    </location>
</feature>
<organism evidence="3 4">
    <name type="scientific">Mucilaginibacter terrigena</name>
    <dbReference type="NCBI Taxonomy" id="2492395"/>
    <lineage>
        <taxon>Bacteria</taxon>
        <taxon>Pseudomonadati</taxon>
        <taxon>Bacteroidota</taxon>
        <taxon>Sphingobacteriia</taxon>
        <taxon>Sphingobacteriales</taxon>
        <taxon>Sphingobacteriaceae</taxon>
        <taxon>Mucilaginibacter</taxon>
    </lineage>
</organism>
<gene>
    <name evidence="3" type="ORF">EWM62_07065</name>
</gene>
<evidence type="ECO:0000259" key="1">
    <source>
        <dbReference type="Pfam" id="PF12733"/>
    </source>
</evidence>
<sequence length="2616" mass="268436">MKKLLPIIKNVITKGSRSFSAAVLLLILLGITKSTQAQVYYLINSTTGNTTNAANALKKVDYNGGNDGNVTTSIPNPILAEVDAPNNRVFTYNGFLGNRVINVVNMGTGGVINTITLPAGIQVSGPSVTAIKYDPINDWVYYVTNSNGGSATLNAVYRSKPDGSQNAALATGIATLPQWLALDIPNNRVFIYEGVFSGRKILTFDLGSNTVTGNAPVSNIANAIAYDPITDYLYYITSDNDQINAGTTNDALRKIRPGGSGGEITIKTSLVKSPQYMALDAGNNRAFVYNGYYGSSTTIRLDDTGIYAVDLTTGATTRILDHSGLQNTPNYLRVYALFAPARPIISTTAVSTYSSTTATLGGNITRSDASVTARGVVYSSSNTTPTIGGSGVTQASNGTGTGSFSASIGSLSGSTLYYVRSYATSGAGTTYGAVTSFTTLSNDANLSALTINAGTLNPAFNSGTISYTATVANANSTVTITPTKNNGGASIQVNNVAATSGSGSSVNLSIGDNAIPVKVTAADGATTKTYTITFTRPKAAQTITFNALPAKTFGNADFNPGAFASSGLTVSYSSDNTNVATIVSGAIHIVGAGTANITASQAGDGNTLAATSVVQSLTVNKASQTITFNALPAKVYGNADFAPGATVNTGLTVSYSSDNTAVATIVNNQIHIVGQGSANITASQAGDANRSAATNVAQYFTVDKATVTVTAAAKTKIYGDDDPAFTYTATGVFNSDAPTGALSRVNPNTNRLVGTYAIDQGTLSYGTNYNITYVGANLTINKRPVTVLPVAKTKVYGDPDPFLNQYSFAVGSSLAPGDGSTSAFGRAAGEDIGSYLMTFGDKKFVNGNDDVTANYVITVQPAYFIITTKPIAVNGYSQTKAYGDADPALTYTSAPLAFSDTFTGALTRDAGESVGTYAINQGTLALSGNYAITYVGANLSIGAKTINVTANAQTKTYGGADPAFTYTNDALSFGDVFTGSLSRDAGEDVGNHAITQGSLALSSNYTLNYTGANLAIGKATLSYVANPASRPYKTTDPTYTGSVTGFVNGDNIAATTGTLSFTTTAGLNSALGNYPINGSGLSANNYDFVQDASNATALTITASTDATLANLTVTEGTLNPAFSSEGTSYGFSVANNITSFDLTATVNQADATMNFNGSTLLSGIAKVVPLNAGPNNFNVIVTAQDGTTTKYYTLNVFRAYDTNNMLASLNLSGLTYSPTFDANTLNYTASVGNLVTSTAVTATAVAPTTQISVGGYDLATTNPVNVSLNVGETDAVIVAKAQNGDERVYRVTITRAPSSDATLSAIGNSSITLNTPFTAGTHTYSATVPSETGVLTFKPVGTNDRASIQVNTQALNPGPGNNVNLDFGANTVTIDVTSEDGTSHGNYIVNIYRLRSSNADLASLSFPFITSINEEFNPNVYEYTADVADSTYTGIPLRAISANENAIVKIDGTVVPRFQNYTLPVHGGPNTYHILVTSQDTSATKTYTLVLTRAGTPPPAQSPVANLYALNVNAPGASGFSKNFNFTTGDELTTVNIPNAVTAVRVFAVSENQVSTVTVNGVVLPYDATTDLIPVSLGDNVFTVVVTSEDGAHTKTYELHVNRMPFADITLASLAINKGTLAPAFVAGTRSYTVTVPNNVSTLTVTPVANDGTAVVTVNSVVINSSNPSATVNLFTGPPTNIRTVVTAADGVNKQTYTISVTRLDASPNLASIALNAGTLSPVFNPETETYTAAVPNEITSITVKPTLQEEGATMLVNGNTVASATPSDPIALTLGENTIAVVSTAPNGSVKSYTVVVTRLPSTVATLANLTVSAGTLNHTFESSRLEYAASVINSVTSVTVVPTITDVNGTLKVNGTTIASGATSADIPLLVGANTIHVVVTAQDGATTKDYTLTVSRANNVSASFKLTPAAALVTTTGSAKINYSAAVDPNTSSVTVTPTAQDPTAIVTVNGTTVAYGAASNPILLSFGSTLINAVVTSADGTTNRTYSITVNRTGSNNASASFKVSPSATLTATTGPATVNYTTSVDPATASIVITPEAQDAGATVKVNGNTVASGAASAPISLNVGSTLINMVVTAQDGTTIKTYSITVNRTGSNNAIISLKVTPTSILTPVTGSSTVNYTTSVDPATSSITITPTAQDANATIKINGATVASGVASDPINLNVGTTTINTVVTAQDGTTIRTYSIVVSRIGSSNASASFKLNPNTALTSVTGTADKNYTASVDFGLTSVTLTPEAQDAGATITVNGATVASGTASAPITLTGTETVINAVVTAQDGTTVKTYNITVTRTGSTNALVSFKLNPNVTLLPTTGTASVNYATSVDPATSTVTVMPVPQNNGATVTIAGNVVANNTASGPITLGFGTTIIDVSVLAQDGVTSKTYSIAVSRTGSNNASASFKLNPVAALTSTTGTADKNLAATVSESVSNITVTPKAIDAGATISVNGATVASNTASLPIALTTGVNTINVIVTAQDGTTIKTYNLYVTRQITTFMVDRNNAGFLFANKAANNLSPTDDDGVVVHQGVSPNGDGSNDFLTIEGISAYSGNKLSIMNGNGALVFETKDYGKDGSNLFDGHSNKTGTLLKPGTYYYALEYKVDKQNKRKTGYIIIKY</sequence>
<dbReference type="Pfam" id="PF12733">
    <property type="entry name" value="Cadherin-like"/>
    <property type="match status" value="15"/>
</dbReference>
<protein>
    <recommendedName>
        <fullName evidence="5">T9SS type B sorting domain-containing protein</fullName>
    </recommendedName>
</protein>
<feature type="domain" description="Cadherin-like beta-sandwich-like" evidence="1">
    <location>
        <begin position="2320"/>
        <end position="2392"/>
    </location>
</feature>
<dbReference type="Proteomes" id="UP000293331">
    <property type="component" value="Unassembled WGS sequence"/>
</dbReference>
<feature type="domain" description="Cadherin-like beta-sandwich-like" evidence="1">
    <location>
        <begin position="2221"/>
        <end position="2293"/>
    </location>
</feature>
<dbReference type="Gene3D" id="2.60.40.1080">
    <property type="match status" value="1"/>
</dbReference>
<feature type="domain" description="Cadherin-like beta-sandwich-like" evidence="1">
    <location>
        <begin position="1719"/>
        <end position="1800"/>
    </location>
</feature>
<evidence type="ECO:0000313" key="3">
    <source>
        <dbReference type="EMBL" id="RYU91691.1"/>
    </source>
</evidence>
<dbReference type="SUPFAM" id="SSF63825">
    <property type="entry name" value="YWTD domain"/>
    <property type="match status" value="1"/>
</dbReference>
<dbReference type="InterPro" id="IPR011042">
    <property type="entry name" value="6-blade_b-propeller_TolB-like"/>
</dbReference>
<feature type="domain" description="Cadherin-like beta-sandwich-like" evidence="1">
    <location>
        <begin position="1412"/>
        <end position="1493"/>
    </location>
</feature>
<feature type="domain" description="Cadherin-like beta-sandwich-like" evidence="1">
    <location>
        <begin position="2020"/>
        <end position="2095"/>
    </location>
</feature>
<dbReference type="RefSeq" id="WP_129875948.1">
    <property type="nucleotide sequence ID" value="NZ_SEWG01000002.1"/>
</dbReference>
<dbReference type="InterPro" id="IPR041286">
    <property type="entry name" value="MBG_2"/>
</dbReference>
<feature type="domain" description="Cadherin-like beta-sandwich-like" evidence="1">
    <location>
        <begin position="1921"/>
        <end position="1996"/>
    </location>
</feature>
<proteinExistence type="predicted"/>
<evidence type="ECO:0000259" key="2">
    <source>
        <dbReference type="Pfam" id="PF18676"/>
    </source>
</evidence>
<feature type="domain" description="Cadherin-like beta-sandwich-like" evidence="1">
    <location>
        <begin position="2422"/>
        <end position="2492"/>
    </location>
</feature>
<feature type="domain" description="Cadherin-like beta-sandwich-like" evidence="1">
    <location>
        <begin position="446"/>
        <end position="537"/>
    </location>
</feature>
<dbReference type="Gene3D" id="3.30.160.710">
    <property type="match status" value="1"/>
</dbReference>
<feature type="domain" description="Cadherin-like beta-sandwich-like" evidence="1">
    <location>
        <begin position="1309"/>
        <end position="1393"/>
    </location>
</feature>
<dbReference type="OrthoDB" id="355609at2"/>
<feature type="domain" description="Cadherin-like beta-sandwich-like" evidence="1">
    <location>
        <begin position="2119"/>
        <end position="2194"/>
    </location>
</feature>
<comment type="caution">
    <text evidence="3">The sequence shown here is derived from an EMBL/GenBank/DDBJ whole genome shotgun (WGS) entry which is preliminary data.</text>
</comment>
<dbReference type="Pfam" id="PF18676">
    <property type="entry name" value="MBG_2"/>
    <property type="match status" value="4"/>
</dbReference>
<feature type="domain" description="Cadherin-like beta-sandwich-like" evidence="1">
    <location>
        <begin position="1526"/>
        <end position="1603"/>
    </location>
</feature>
<feature type="domain" description="MBG" evidence="2">
    <location>
        <begin position="946"/>
        <end position="1014"/>
    </location>
</feature>
<dbReference type="EMBL" id="SEWG01000002">
    <property type="protein sequence ID" value="RYU91691.1"/>
    <property type="molecule type" value="Genomic_DNA"/>
</dbReference>
<reference evidence="3 4" key="1">
    <citation type="submission" date="2019-02" db="EMBL/GenBank/DDBJ databases">
        <title>Bacterial novel species Mucilaginibacter sp. 17JY9-4 isolated from soil.</title>
        <authorList>
            <person name="Jung H.-Y."/>
        </authorList>
    </citation>
    <scope>NUCLEOTIDE SEQUENCE [LARGE SCALE GENOMIC DNA]</scope>
    <source>
        <strain evidence="3 4">17JY9-4</strain>
    </source>
</reference>
<feature type="domain" description="MBG" evidence="2">
    <location>
        <begin position="877"/>
        <end position="940"/>
    </location>
</feature>
<feature type="domain" description="Cadherin-like beta-sandwich-like" evidence="1">
    <location>
        <begin position="1612"/>
        <end position="1703"/>
    </location>
</feature>